<organism evidence="11 12">
    <name type="scientific">Oedothorax gibbosus</name>
    <dbReference type="NCBI Taxonomy" id="931172"/>
    <lineage>
        <taxon>Eukaryota</taxon>
        <taxon>Metazoa</taxon>
        <taxon>Ecdysozoa</taxon>
        <taxon>Arthropoda</taxon>
        <taxon>Chelicerata</taxon>
        <taxon>Arachnida</taxon>
        <taxon>Araneae</taxon>
        <taxon>Araneomorphae</taxon>
        <taxon>Entelegynae</taxon>
        <taxon>Araneoidea</taxon>
        <taxon>Linyphiidae</taxon>
        <taxon>Erigoninae</taxon>
        <taxon>Oedothorax</taxon>
    </lineage>
</organism>
<dbReference type="SMART" id="SM01280">
    <property type="entry name" value="Mcm10"/>
    <property type="match status" value="1"/>
</dbReference>
<keyword evidence="6" id="KW-0863">Zinc-finger</keyword>
<comment type="similarity">
    <text evidence="2">Belongs to the MCM10 family.</text>
</comment>
<dbReference type="InterPro" id="IPR040184">
    <property type="entry name" value="Mcm10"/>
</dbReference>
<evidence type="ECO:0000256" key="5">
    <source>
        <dbReference type="ARBA" id="ARBA00022723"/>
    </source>
</evidence>
<dbReference type="InterPro" id="IPR012340">
    <property type="entry name" value="NA-bd_OB-fold"/>
</dbReference>
<feature type="compositionally biased region" description="Polar residues" evidence="9">
    <location>
        <begin position="26"/>
        <end position="45"/>
    </location>
</feature>
<evidence type="ECO:0000256" key="8">
    <source>
        <dbReference type="ARBA" id="ARBA00023242"/>
    </source>
</evidence>
<dbReference type="Pfam" id="PF22379">
    <property type="entry name" value="OB_MCM10"/>
    <property type="match status" value="1"/>
</dbReference>
<gene>
    <name evidence="11" type="ORF">JTE90_014885</name>
</gene>
<evidence type="ECO:0000256" key="9">
    <source>
        <dbReference type="SAM" id="MobiDB-lite"/>
    </source>
</evidence>
<dbReference type="Pfam" id="PF09329">
    <property type="entry name" value="zf-primase"/>
    <property type="match status" value="1"/>
</dbReference>
<feature type="region of interest" description="Disordered" evidence="9">
    <location>
        <begin position="418"/>
        <end position="439"/>
    </location>
</feature>
<dbReference type="InterPro" id="IPR055065">
    <property type="entry name" value="OB_MCM10"/>
</dbReference>
<dbReference type="AlphaFoldDB" id="A0AAV6TXT9"/>
<evidence type="ECO:0000256" key="1">
    <source>
        <dbReference type="ARBA" id="ARBA00004123"/>
    </source>
</evidence>
<evidence type="ECO:0000313" key="12">
    <source>
        <dbReference type="Proteomes" id="UP000827092"/>
    </source>
</evidence>
<reference evidence="11 12" key="1">
    <citation type="journal article" date="2022" name="Nat. Ecol. Evol.">
        <title>A masculinizing supergene underlies an exaggerated male reproductive morph in a spider.</title>
        <authorList>
            <person name="Hendrickx F."/>
            <person name="De Corte Z."/>
            <person name="Sonet G."/>
            <person name="Van Belleghem S.M."/>
            <person name="Kostlbacher S."/>
            <person name="Vangestel C."/>
        </authorList>
    </citation>
    <scope>NUCLEOTIDE SEQUENCE [LARGE SCALE GENOMIC DNA]</scope>
    <source>
        <strain evidence="11">W744_W776</strain>
    </source>
</reference>
<proteinExistence type="inferred from homology"/>
<dbReference type="Pfam" id="PF24863">
    <property type="entry name" value="zf-CCCH_Mcm10"/>
    <property type="match status" value="1"/>
</dbReference>
<dbReference type="FunFam" id="2.40.50.140:FF:000174">
    <property type="entry name" value="DNA replication licensing factor mcm10"/>
    <property type="match status" value="1"/>
</dbReference>
<feature type="region of interest" description="Disordered" evidence="9">
    <location>
        <begin position="1"/>
        <end position="98"/>
    </location>
</feature>
<accession>A0AAV6TXT9</accession>
<dbReference type="PANTHER" id="PTHR13454:SF11">
    <property type="entry name" value="PROTEIN MCM10 HOMOLOG"/>
    <property type="match status" value="1"/>
</dbReference>
<dbReference type="PANTHER" id="PTHR13454">
    <property type="entry name" value="PROTEIN MCM10 HOMOLOG"/>
    <property type="match status" value="1"/>
</dbReference>
<sequence>MDNSEDLDLDSLMELLDENGPIETNVHPTPSTSTAKENPPSTSPKQVPEKSPVASKQNKISLSDMDIFSSDQGESSEKLPPNTEKLSTNEHPSVERRKVLKSRFRENFLNPEVVENPKKDEIYEKHVFNKKDSAVFNFGEVGSSDEEVEREDKEYLTETGKFVKKELEAKQIPSYDKPRRREATTWKSSVSAKTSNDPLKKSEEAFVVDSYSGIRIVNPLVSFSTLQQRMKDRKMIKMSFIQNFVKGGDIEGDWVTMGVVIGKVPPKVAKNGKPYSIWKMSDLHDAERPVSVFLFKNAHTDHWKTTVGTVVGILNSSIMPNNNGKSGELCLAVDNPGKFMLMGKSKDLGFCKSKRKDGTPCNIAVNKFQCEYCTYHVKNEYKKFSAKRSELQASFNGREPSLKNRLLKGSNVFYGGQTFTAPAPTKKPTNNNKSKDKLTLSGLGLKRKASEVLDLVEREKGVKKLAELYGPEILPAANKNSEFINEQLARPTVGSRNLLKHLMKDKGNKDQVVISPREFTKMRDQRTARGVLQRHKKDSEILQNLTPKLGRGLLPGQQFTLEFSPSVASQKTQNYAKMKAIKTIQEKGQIKKNNPNSVKVSDKVTEKVKAVLDKSLEEEKVVSDEPKSSVVKSTLGTIDLNSEKVKAILKRGSSHAYEIEMAEMEKEAAYFNRLEKKEQMEEKMSKTKEIVCNVVSCLRCKYTADTASERCKNECHPMKCHKALKRFFECKDCKARTVGFSRLPKTACRNCHGSNFERTSMMKERKGPRLDNEVLNISSDPTLFLDSL</sequence>
<keyword evidence="12" id="KW-1185">Reference proteome</keyword>
<feature type="compositionally biased region" description="Acidic residues" evidence="9">
    <location>
        <begin position="1"/>
        <end position="17"/>
    </location>
</feature>
<dbReference type="Gene3D" id="2.40.50.140">
    <property type="entry name" value="Nucleic acid-binding proteins"/>
    <property type="match status" value="1"/>
</dbReference>
<dbReference type="InterPro" id="IPR015411">
    <property type="entry name" value="Rep_factor_Mcm10_C"/>
</dbReference>
<keyword evidence="5" id="KW-0479">Metal-binding</keyword>
<evidence type="ECO:0000313" key="11">
    <source>
        <dbReference type="EMBL" id="KAG8176541.1"/>
    </source>
</evidence>
<feature type="region of interest" description="Disordered" evidence="9">
    <location>
        <begin position="174"/>
        <end position="194"/>
    </location>
</feature>
<keyword evidence="4" id="KW-0235">DNA replication</keyword>
<feature type="compositionally biased region" description="Low complexity" evidence="9">
    <location>
        <begin position="420"/>
        <end position="432"/>
    </location>
</feature>
<evidence type="ECO:0000256" key="6">
    <source>
        <dbReference type="ARBA" id="ARBA00022771"/>
    </source>
</evidence>
<dbReference type="GO" id="GO:0008270">
    <property type="term" value="F:zinc ion binding"/>
    <property type="evidence" value="ECO:0007669"/>
    <property type="project" value="UniProtKB-KW"/>
</dbReference>
<protein>
    <recommendedName>
        <fullName evidence="3">Protein MCM10 homolog</fullName>
    </recommendedName>
</protein>
<evidence type="ECO:0000259" key="10">
    <source>
        <dbReference type="SMART" id="SM01280"/>
    </source>
</evidence>
<dbReference type="InterPro" id="IPR056791">
    <property type="entry name" value="Znf_Mcm10_C"/>
</dbReference>
<dbReference type="Pfam" id="PF09332">
    <property type="entry name" value="Mcm10"/>
    <property type="match status" value="1"/>
</dbReference>
<keyword evidence="7" id="KW-0862">Zinc</keyword>
<dbReference type="GO" id="GO:0003688">
    <property type="term" value="F:DNA replication origin binding"/>
    <property type="evidence" value="ECO:0007669"/>
    <property type="project" value="TreeGrafter"/>
</dbReference>
<dbReference type="EMBL" id="JAFNEN010000868">
    <property type="protein sequence ID" value="KAG8176541.1"/>
    <property type="molecule type" value="Genomic_DNA"/>
</dbReference>
<evidence type="ECO:0000256" key="3">
    <source>
        <dbReference type="ARBA" id="ARBA00017770"/>
    </source>
</evidence>
<dbReference type="Proteomes" id="UP000827092">
    <property type="component" value="Unassembled WGS sequence"/>
</dbReference>
<feature type="domain" description="Replication factor Mcm10 C-terminal" evidence="10">
    <location>
        <begin position="488"/>
        <end position="787"/>
    </location>
</feature>
<evidence type="ECO:0000256" key="2">
    <source>
        <dbReference type="ARBA" id="ARBA00009679"/>
    </source>
</evidence>
<comment type="subcellular location">
    <subcellularLocation>
        <location evidence="1">Nucleus</location>
    </subcellularLocation>
</comment>
<dbReference type="InterPro" id="IPR015408">
    <property type="entry name" value="Znf_Mcm10/DnaG"/>
</dbReference>
<keyword evidence="8" id="KW-0539">Nucleus</keyword>
<evidence type="ECO:0000256" key="4">
    <source>
        <dbReference type="ARBA" id="ARBA00022705"/>
    </source>
</evidence>
<feature type="compositionally biased region" description="Polar residues" evidence="9">
    <location>
        <begin position="185"/>
        <end position="194"/>
    </location>
</feature>
<dbReference type="GO" id="GO:0003697">
    <property type="term" value="F:single-stranded DNA binding"/>
    <property type="evidence" value="ECO:0007669"/>
    <property type="project" value="InterPro"/>
</dbReference>
<evidence type="ECO:0000256" key="7">
    <source>
        <dbReference type="ARBA" id="ARBA00022833"/>
    </source>
</evidence>
<dbReference type="GO" id="GO:0006270">
    <property type="term" value="P:DNA replication initiation"/>
    <property type="evidence" value="ECO:0007669"/>
    <property type="project" value="InterPro"/>
</dbReference>
<name>A0AAV6TXT9_9ARAC</name>
<comment type="caution">
    <text evidence="11">The sequence shown here is derived from an EMBL/GenBank/DDBJ whole genome shotgun (WGS) entry which is preliminary data.</text>
</comment>
<dbReference type="GO" id="GO:0043596">
    <property type="term" value="C:nuclear replication fork"/>
    <property type="evidence" value="ECO:0007669"/>
    <property type="project" value="TreeGrafter"/>
</dbReference>